<feature type="domain" description="Peptidoglycan binding-like" evidence="3">
    <location>
        <begin position="85"/>
        <end position="131"/>
    </location>
</feature>
<dbReference type="Gene3D" id="1.10.101.10">
    <property type="entry name" value="PGBD-like superfamily/PGBD"/>
    <property type="match status" value="1"/>
</dbReference>
<feature type="chain" id="PRO_5012622068" evidence="2">
    <location>
        <begin position="29"/>
        <end position="275"/>
    </location>
</feature>
<dbReference type="RefSeq" id="WP_085124833.1">
    <property type="nucleotide sequence ID" value="NZ_FWZX01000021.1"/>
</dbReference>
<protein>
    <submittedName>
        <fullName evidence="4">Putative peptidoglycan binding domain-containing protein</fullName>
    </submittedName>
</protein>
<feature type="signal peptide" evidence="2">
    <location>
        <begin position="1"/>
        <end position="28"/>
    </location>
</feature>
<dbReference type="PROSITE" id="PS51257">
    <property type="entry name" value="PROKAR_LIPOPROTEIN"/>
    <property type="match status" value="1"/>
</dbReference>
<feature type="compositionally biased region" description="Low complexity" evidence="1">
    <location>
        <begin position="33"/>
        <end position="44"/>
    </location>
</feature>
<evidence type="ECO:0000259" key="3">
    <source>
        <dbReference type="Pfam" id="PF01471"/>
    </source>
</evidence>
<dbReference type="STRING" id="560819.SAMN05428998_121100"/>
<organism evidence="4 5">
    <name type="scientific">Tistlia consotensis USBA 355</name>
    <dbReference type="NCBI Taxonomy" id="560819"/>
    <lineage>
        <taxon>Bacteria</taxon>
        <taxon>Pseudomonadati</taxon>
        <taxon>Pseudomonadota</taxon>
        <taxon>Alphaproteobacteria</taxon>
        <taxon>Rhodospirillales</taxon>
        <taxon>Rhodovibrionaceae</taxon>
        <taxon>Tistlia</taxon>
    </lineage>
</organism>
<keyword evidence="2" id="KW-0732">Signal</keyword>
<dbReference type="AlphaFoldDB" id="A0A1Y6CJ65"/>
<evidence type="ECO:0000313" key="4">
    <source>
        <dbReference type="EMBL" id="SMF57506.1"/>
    </source>
</evidence>
<accession>A0A1Y6CJ65</accession>
<evidence type="ECO:0000256" key="1">
    <source>
        <dbReference type="SAM" id="MobiDB-lite"/>
    </source>
</evidence>
<feature type="compositionally biased region" description="Low complexity" evidence="1">
    <location>
        <begin position="185"/>
        <end position="201"/>
    </location>
</feature>
<feature type="compositionally biased region" description="Low complexity" evidence="1">
    <location>
        <begin position="212"/>
        <end position="238"/>
    </location>
</feature>
<feature type="region of interest" description="Disordered" evidence="1">
    <location>
        <begin position="33"/>
        <end position="69"/>
    </location>
</feature>
<evidence type="ECO:0000256" key="2">
    <source>
        <dbReference type="SAM" id="SignalP"/>
    </source>
</evidence>
<dbReference type="Pfam" id="PF01471">
    <property type="entry name" value="PG_binding_1"/>
    <property type="match status" value="1"/>
</dbReference>
<proteinExistence type="predicted"/>
<dbReference type="Proteomes" id="UP000192917">
    <property type="component" value="Unassembled WGS sequence"/>
</dbReference>
<feature type="region of interest" description="Disordered" evidence="1">
    <location>
        <begin position="148"/>
        <end position="239"/>
    </location>
</feature>
<evidence type="ECO:0000313" key="5">
    <source>
        <dbReference type="Proteomes" id="UP000192917"/>
    </source>
</evidence>
<sequence>MTRPLGYLPAAAASFLLIAAACHTPARGAEAGASAARQAQAPGPVTLFQPSSTETRTPVYRTPARQPDRAAATAALPLDRQEAVVRRTQASLAQLGFDPGPVDGRMGPQTRSAIRAFQRAHDRLSDGELDHGLLSDLAAALTEARLKQTGSDRRIADTGPDGAPAAAGKSGDAPGELYSGRAPLAQADSAASPRQPAASAPGGVGLISSAEAATPSPAAPLPATTPAAPTLTATPATTDENYDIGDAIAESWTIITGLSETLLDELADRAAHAVD</sequence>
<dbReference type="EMBL" id="FWZX01000021">
    <property type="protein sequence ID" value="SMF57506.1"/>
    <property type="molecule type" value="Genomic_DNA"/>
</dbReference>
<dbReference type="InterPro" id="IPR036365">
    <property type="entry name" value="PGBD-like_sf"/>
</dbReference>
<reference evidence="4 5" key="1">
    <citation type="submission" date="2017-04" db="EMBL/GenBank/DDBJ databases">
        <authorList>
            <person name="Afonso C.L."/>
            <person name="Miller P.J."/>
            <person name="Scott M.A."/>
            <person name="Spackman E."/>
            <person name="Goraichik I."/>
            <person name="Dimitrov K.M."/>
            <person name="Suarez D.L."/>
            <person name="Swayne D.E."/>
        </authorList>
    </citation>
    <scope>NUCLEOTIDE SEQUENCE [LARGE SCALE GENOMIC DNA]</scope>
    <source>
        <strain evidence="4 5">USBA 355</strain>
    </source>
</reference>
<name>A0A1Y6CJ65_9PROT</name>
<gene>
    <name evidence="4" type="ORF">SAMN05428998_121100</name>
</gene>
<keyword evidence="5" id="KW-1185">Reference proteome</keyword>
<dbReference type="SUPFAM" id="SSF47090">
    <property type="entry name" value="PGBD-like"/>
    <property type="match status" value="1"/>
</dbReference>
<dbReference type="InterPro" id="IPR036366">
    <property type="entry name" value="PGBDSf"/>
</dbReference>
<dbReference type="InterPro" id="IPR002477">
    <property type="entry name" value="Peptidoglycan-bd-like"/>
</dbReference>
<feature type="compositionally biased region" description="Low complexity" evidence="1">
    <location>
        <begin position="157"/>
        <end position="175"/>
    </location>
</feature>